<dbReference type="PROSITE" id="PS51197">
    <property type="entry name" value="HTH_RRF2_2"/>
    <property type="match status" value="1"/>
</dbReference>
<dbReference type="Gene3D" id="1.10.10.10">
    <property type="entry name" value="Winged helix-like DNA-binding domain superfamily/Winged helix DNA-binding domain"/>
    <property type="match status" value="1"/>
</dbReference>
<name>A0A132BYD7_9RHOB</name>
<evidence type="ECO:0000313" key="2">
    <source>
        <dbReference type="EMBL" id="KUP93395.1"/>
    </source>
</evidence>
<dbReference type="GO" id="GO:0003700">
    <property type="term" value="F:DNA-binding transcription factor activity"/>
    <property type="evidence" value="ECO:0007669"/>
    <property type="project" value="TreeGrafter"/>
</dbReference>
<gene>
    <name evidence="2" type="primary">nsrR_1</name>
    <name evidence="2" type="ORF">TRIHO_17360</name>
</gene>
<dbReference type="InterPro" id="IPR036388">
    <property type="entry name" value="WH-like_DNA-bd_sf"/>
</dbReference>
<keyword evidence="1" id="KW-0238">DNA-binding</keyword>
<sequence length="146" mass="16037">MQLAMFTDYALRSLMHLGVAEGHKLTTRQIADMHDAKYNHLTKVIQWLAQEGYVLSNRGRSGGLQLAKPPGDIRIGALVRDLESKTCLVDCMLADGGTCPLSSGCGLTGALLRAQEAFFRILDDYTLQDLCETPATKRLLLRLEAS</sequence>
<dbReference type="Proteomes" id="UP000068382">
    <property type="component" value="Unassembled WGS sequence"/>
</dbReference>
<dbReference type="NCBIfam" id="TIGR00738">
    <property type="entry name" value="rrf2_super"/>
    <property type="match status" value="1"/>
</dbReference>
<dbReference type="Pfam" id="PF02082">
    <property type="entry name" value="Rrf2"/>
    <property type="match status" value="1"/>
</dbReference>
<accession>A0A132BYD7</accession>
<comment type="caution">
    <text evidence="2">The sequence shown here is derived from an EMBL/GenBank/DDBJ whole genome shotgun (WGS) entry which is preliminary data.</text>
</comment>
<dbReference type="GO" id="GO:0003677">
    <property type="term" value="F:DNA binding"/>
    <property type="evidence" value="ECO:0007669"/>
    <property type="project" value="UniProtKB-KW"/>
</dbReference>
<keyword evidence="3" id="KW-1185">Reference proteome</keyword>
<protein>
    <submittedName>
        <fullName evidence="2">HTH-type transcriptional repressor NsrR</fullName>
    </submittedName>
</protein>
<dbReference type="GO" id="GO:0005829">
    <property type="term" value="C:cytosol"/>
    <property type="evidence" value="ECO:0007669"/>
    <property type="project" value="TreeGrafter"/>
</dbReference>
<dbReference type="SUPFAM" id="SSF46785">
    <property type="entry name" value="Winged helix' DNA-binding domain"/>
    <property type="match status" value="1"/>
</dbReference>
<evidence type="ECO:0000313" key="3">
    <source>
        <dbReference type="Proteomes" id="UP000068382"/>
    </source>
</evidence>
<dbReference type="InterPro" id="IPR000944">
    <property type="entry name" value="Tscrpt_reg_Rrf2"/>
</dbReference>
<dbReference type="InterPro" id="IPR036390">
    <property type="entry name" value="WH_DNA-bd_sf"/>
</dbReference>
<evidence type="ECO:0000256" key="1">
    <source>
        <dbReference type="ARBA" id="ARBA00023125"/>
    </source>
</evidence>
<organism evidence="2 3">
    <name type="scientific">Tritonibacter horizontis</name>
    <dbReference type="NCBI Taxonomy" id="1768241"/>
    <lineage>
        <taxon>Bacteria</taxon>
        <taxon>Pseudomonadati</taxon>
        <taxon>Pseudomonadota</taxon>
        <taxon>Alphaproteobacteria</taxon>
        <taxon>Rhodobacterales</taxon>
        <taxon>Paracoccaceae</taxon>
        <taxon>Tritonibacter</taxon>
    </lineage>
</organism>
<dbReference type="OrthoDB" id="9795923at2"/>
<dbReference type="EMBL" id="LPUY01000053">
    <property type="protein sequence ID" value="KUP93395.1"/>
    <property type="molecule type" value="Genomic_DNA"/>
</dbReference>
<dbReference type="PANTHER" id="PTHR33221:SF4">
    <property type="entry name" value="HTH-TYPE TRANSCRIPTIONAL REPRESSOR NSRR"/>
    <property type="match status" value="1"/>
</dbReference>
<dbReference type="AlphaFoldDB" id="A0A132BYD7"/>
<reference evidence="2 3" key="1">
    <citation type="submission" date="2015-12" db="EMBL/GenBank/DDBJ databases">
        <title>Genome sequence of the marine Rhodobacteraceae strain O3.65, Candidatus Tritonibacter horizontis.</title>
        <authorList>
            <person name="Poehlein A."/>
            <person name="Giebel H.A."/>
            <person name="Voget S."/>
            <person name="Brinkhoff T."/>
        </authorList>
    </citation>
    <scope>NUCLEOTIDE SEQUENCE [LARGE SCALE GENOMIC DNA]</scope>
    <source>
        <strain evidence="2 3">O3.65</strain>
    </source>
</reference>
<proteinExistence type="predicted"/>
<dbReference type="PANTHER" id="PTHR33221">
    <property type="entry name" value="WINGED HELIX-TURN-HELIX TRANSCRIPTIONAL REGULATOR, RRF2 FAMILY"/>
    <property type="match status" value="1"/>
</dbReference>